<keyword evidence="4 6" id="KW-1133">Transmembrane helix</keyword>
<proteinExistence type="predicted"/>
<keyword evidence="3 6" id="KW-0812">Transmembrane</keyword>
<dbReference type="STRING" id="639282.DEFDS_0029"/>
<feature type="transmembrane region" description="Helical" evidence="6">
    <location>
        <begin position="47"/>
        <end position="68"/>
    </location>
</feature>
<evidence type="ECO:0000313" key="7">
    <source>
        <dbReference type="EMBL" id="BAI79541.1"/>
    </source>
</evidence>
<keyword evidence="5 6" id="KW-0472">Membrane</keyword>
<dbReference type="InterPro" id="IPR003339">
    <property type="entry name" value="ABC/ECF_trnsptr_transmembrane"/>
</dbReference>
<accession>D3PAB8</accession>
<dbReference type="KEGG" id="ddf:DEFDS_0029"/>
<keyword evidence="2" id="KW-1003">Cell membrane</keyword>
<evidence type="ECO:0000256" key="4">
    <source>
        <dbReference type="ARBA" id="ARBA00022989"/>
    </source>
</evidence>
<dbReference type="OrthoDB" id="4533at2"/>
<dbReference type="Pfam" id="PF02361">
    <property type="entry name" value="CbiQ"/>
    <property type="match status" value="1"/>
</dbReference>
<organism evidence="7 8">
    <name type="scientific">Deferribacter desulfuricans (strain DSM 14783 / JCM 11476 / NBRC 101012 / SSM1)</name>
    <dbReference type="NCBI Taxonomy" id="639282"/>
    <lineage>
        <taxon>Bacteria</taxon>
        <taxon>Pseudomonadati</taxon>
        <taxon>Deferribacterota</taxon>
        <taxon>Deferribacteres</taxon>
        <taxon>Deferribacterales</taxon>
        <taxon>Deferribacteraceae</taxon>
        <taxon>Deferribacter</taxon>
    </lineage>
</organism>
<reference evidence="7 8" key="1">
    <citation type="journal article" date="2010" name="DNA Res.">
        <title>Bacterial lifestyle in a deep-sea hydrothermal vent chimney revealed by the genome sequence of the thermophilic bacterium Deferribacter desulfuricans SSM1.</title>
        <authorList>
            <person name="Takaki Y."/>
            <person name="Shimamura S."/>
            <person name="Nakagawa S."/>
            <person name="Fukuhara Y."/>
            <person name="Horikawa H."/>
            <person name="Ankai A."/>
            <person name="Harada T."/>
            <person name="Hosoyama A."/>
            <person name="Oguchi A."/>
            <person name="Fukui S."/>
            <person name="Fujita N."/>
            <person name="Takami H."/>
            <person name="Takai K."/>
        </authorList>
    </citation>
    <scope>NUCLEOTIDE SEQUENCE [LARGE SCALE GENOMIC DNA]</scope>
    <source>
        <strain evidence="8">DSM 14783 / JCM 11476 / NBRC 101012 / SSM1</strain>
    </source>
</reference>
<keyword evidence="8" id="KW-1185">Reference proteome</keyword>
<feature type="transmembrane region" description="Helical" evidence="6">
    <location>
        <begin position="150"/>
        <end position="168"/>
    </location>
</feature>
<evidence type="ECO:0000256" key="2">
    <source>
        <dbReference type="ARBA" id="ARBA00022475"/>
    </source>
</evidence>
<dbReference type="GO" id="GO:0005886">
    <property type="term" value="C:plasma membrane"/>
    <property type="evidence" value="ECO:0007669"/>
    <property type="project" value="UniProtKB-ARBA"/>
</dbReference>
<evidence type="ECO:0000256" key="3">
    <source>
        <dbReference type="ARBA" id="ARBA00022692"/>
    </source>
</evidence>
<dbReference type="EMBL" id="AP011529">
    <property type="protein sequence ID" value="BAI79541.1"/>
    <property type="molecule type" value="Genomic_DNA"/>
</dbReference>
<sequence>MNINFLLLSLIFYAFTLSFTKSFNYLHLLPILLLIFFNFEKLNMKKLLINLIKLNLFIIMISLSVILFHKDYKTAMLLFYRVNLILIFNLIIINSFTNEEIFINLIHLKIPWKIKSILIFSFKYIDILLKEKEILDDALKMRHFKGKTNLFSYKIIAFILGALINRTINKANLLQDALTMRYFNGKFSTLTLCKSGCKDYIIMLATFTIFVYGLLPR</sequence>
<feature type="transmembrane region" description="Helical" evidence="6">
    <location>
        <begin position="80"/>
        <end position="98"/>
    </location>
</feature>
<dbReference type="PANTHER" id="PTHR34857">
    <property type="entry name" value="SLL0384 PROTEIN"/>
    <property type="match status" value="1"/>
</dbReference>
<name>D3PAB8_DEFDS</name>
<comment type="subcellular location">
    <subcellularLocation>
        <location evidence="1">Membrane</location>
        <topology evidence="1">Multi-pass membrane protein</topology>
    </subcellularLocation>
</comment>
<dbReference type="InterPro" id="IPR051611">
    <property type="entry name" value="ECF_transporter_component"/>
</dbReference>
<gene>
    <name evidence="7" type="primary">cbiQ</name>
    <name evidence="7" type="ordered locus">DEFDS_0029</name>
</gene>
<dbReference type="HOGENOM" id="CLU_103781_0_0_0"/>
<evidence type="ECO:0000313" key="8">
    <source>
        <dbReference type="Proteomes" id="UP000001520"/>
    </source>
</evidence>
<feature type="transmembrane region" description="Helical" evidence="6">
    <location>
        <begin position="200"/>
        <end position="215"/>
    </location>
</feature>
<dbReference type="RefSeq" id="WP_013006789.1">
    <property type="nucleotide sequence ID" value="NC_013939.1"/>
</dbReference>
<dbReference type="AlphaFoldDB" id="D3PAB8"/>
<dbReference type="eggNOG" id="COG0619">
    <property type="taxonomic scope" value="Bacteria"/>
</dbReference>
<dbReference type="PANTHER" id="PTHR34857:SF2">
    <property type="entry name" value="SLL0384 PROTEIN"/>
    <property type="match status" value="1"/>
</dbReference>
<dbReference type="Proteomes" id="UP000001520">
    <property type="component" value="Chromosome"/>
</dbReference>
<evidence type="ECO:0000256" key="6">
    <source>
        <dbReference type="SAM" id="Phobius"/>
    </source>
</evidence>
<evidence type="ECO:0000256" key="1">
    <source>
        <dbReference type="ARBA" id="ARBA00004141"/>
    </source>
</evidence>
<evidence type="ECO:0000256" key="5">
    <source>
        <dbReference type="ARBA" id="ARBA00023136"/>
    </source>
</evidence>
<protein>
    <submittedName>
        <fullName evidence="7">Cobalt ABC transporter, permease</fullName>
    </submittedName>
</protein>